<keyword evidence="4" id="KW-1185">Reference proteome</keyword>
<evidence type="ECO:0000313" key="4">
    <source>
        <dbReference type="Proteomes" id="UP000386847"/>
    </source>
</evidence>
<keyword evidence="3" id="KW-0808">Transferase</keyword>
<dbReference type="GO" id="GO:0003908">
    <property type="term" value="F:methylated-DNA-[protein]-cysteine S-methyltransferase activity"/>
    <property type="evidence" value="ECO:0007669"/>
    <property type="project" value="UniProtKB-EC"/>
</dbReference>
<dbReference type="SUPFAM" id="SSF46767">
    <property type="entry name" value="Methylated DNA-protein cysteine methyltransferase, C-terminal domain"/>
    <property type="match status" value="1"/>
</dbReference>
<sequence>MTTTRSLEATTLATPFGAFTAFWTPDDEVLRACGFGELTDIAQVLPRGARRLPVHPNDGDSAIRRAVADVLDGDLTGFASLRTSQPGTPFRQSCWSFLRSSGPGEVLTYRELAERAGRPRAVRVATAACTRNRLAWVVPCHRAVRSAGGLGDYRYGVEIKAALLDWESDHH</sequence>
<dbReference type="PANTHER" id="PTHR10815">
    <property type="entry name" value="METHYLATED-DNA--PROTEIN-CYSTEINE METHYLTRANSFERASE"/>
    <property type="match status" value="1"/>
</dbReference>
<keyword evidence="1" id="KW-0227">DNA damage</keyword>
<dbReference type="NCBIfam" id="TIGR00589">
    <property type="entry name" value="ogt"/>
    <property type="match status" value="1"/>
</dbReference>
<proteinExistence type="predicted"/>
<evidence type="ECO:0000256" key="1">
    <source>
        <dbReference type="ARBA" id="ARBA00022763"/>
    </source>
</evidence>
<dbReference type="Proteomes" id="UP000386847">
    <property type="component" value="Chromosome"/>
</dbReference>
<gene>
    <name evidence="3" type="ORF">Rai3103_08545</name>
</gene>
<dbReference type="InterPro" id="IPR014048">
    <property type="entry name" value="MethylDNA_cys_MeTrfase_DNA-bd"/>
</dbReference>
<name>A0A5Q2FF29_9ACTN</name>
<feature type="domain" description="Methylated-DNA-[protein]-cysteine S-methyltransferase DNA binding" evidence="2">
    <location>
        <begin position="89"/>
        <end position="168"/>
    </location>
</feature>
<dbReference type="EMBL" id="CP045725">
    <property type="protein sequence ID" value="QGF23713.1"/>
    <property type="molecule type" value="Genomic_DNA"/>
</dbReference>
<dbReference type="PANTHER" id="PTHR10815:SF13">
    <property type="entry name" value="METHYLATED-DNA--PROTEIN-CYSTEINE METHYLTRANSFERASE"/>
    <property type="match status" value="1"/>
</dbReference>
<evidence type="ECO:0000313" key="3">
    <source>
        <dbReference type="EMBL" id="QGF23713.1"/>
    </source>
</evidence>
<dbReference type="EC" id="2.1.1.63" evidence="3"/>
<dbReference type="GO" id="GO:0032259">
    <property type="term" value="P:methylation"/>
    <property type="evidence" value="ECO:0007669"/>
    <property type="project" value="UniProtKB-KW"/>
</dbReference>
<dbReference type="AlphaFoldDB" id="A0A5Q2FF29"/>
<organism evidence="3 4">
    <name type="scientific">Raineyella fluvialis</name>
    <dbReference type="NCBI Taxonomy" id="2662261"/>
    <lineage>
        <taxon>Bacteria</taxon>
        <taxon>Bacillati</taxon>
        <taxon>Actinomycetota</taxon>
        <taxon>Actinomycetes</taxon>
        <taxon>Propionibacteriales</taxon>
        <taxon>Propionibacteriaceae</taxon>
        <taxon>Raineyella</taxon>
    </lineage>
</organism>
<evidence type="ECO:0000259" key="2">
    <source>
        <dbReference type="Pfam" id="PF01035"/>
    </source>
</evidence>
<dbReference type="InterPro" id="IPR036217">
    <property type="entry name" value="MethylDNA_cys_MeTrfase_DNAb"/>
</dbReference>
<dbReference type="GO" id="GO:0006281">
    <property type="term" value="P:DNA repair"/>
    <property type="evidence" value="ECO:0007669"/>
    <property type="project" value="InterPro"/>
</dbReference>
<dbReference type="CDD" id="cd06445">
    <property type="entry name" value="ATase"/>
    <property type="match status" value="1"/>
</dbReference>
<protein>
    <submittedName>
        <fullName evidence="3">Methylated-DNA--[protein]-cysteine S-methyltransferase</fullName>
        <ecNumber evidence="3">2.1.1.63</ecNumber>
    </submittedName>
</protein>
<dbReference type="RefSeq" id="WP_153572243.1">
    <property type="nucleotide sequence ID" value="NZ_CP045725.1"/>
</dbReference>
<dbReference type="KEGG" id="rain:Rai3103_08545"/>
<dbReference type="Gene3D" id="1.10.10.10">
    <property type="entry name" value="Winged helix-like DNA-binding domain superfamily/Winged helix DNA-binding domain"/>
    <property type="match status" value="1"/>
</dbReference>
<dbReference type="InterPro" id="IPR036388">
    <property type="entry name" value="WH-like_DNA-bd_sf"/>
</dbReference>
<reference evidence="3 4" key="1">
    <citation type="submission" date="2019-10" db="EMBL/GenBank/DDBJ databases">
        <title>Genomic analysis of Raineyella sp. CBA3103.</title>
        <authorList>
            <person name="Roh S.W."/>
        </authorList>
    </citation>
    <scope>NUCLEOTIDE SEQUENCE [LARGE SCALE GENOMIC DNA]</scope>
    <source>
        <strain evidence="3 4">CBA3103</strain>
    </source>
</reference>
<accession>A0A5Q2FF29</accession>
<dbReference type="Pfam" id="PF01035">
    <property type="entry name" value="DNA_binding_1"/>
    <property type="match status" value="1"/>
</dbReference>
<keyword evidence="3" id="KW-0489">Methyltransferase</keyword>